<dbReference type="PRINTS" id="PR00344">
    <property type="entry name" value="BCTRLSENSOR"/>
</dbReference>
<evidence type="ECO:0000256" key="8">
    <source>
        <dbReference type="ARBA" id="ARBA00022777"/>
    </source>
</evidence>
<dbReference type="Proteomes" id="UP000243688">
    <property type="component" value="Unassembled WGS sequence"/>
</dbReference>
<evidence type="ECO:0000256" key="10">
    <source>
        <dbReference type="ARBA" id="ARBA00023012"/>
    </source>
</evidence>
<keyword evidence="6" id="KW-0808">Transferase</keyword>
<dbReference type="GO" id="GO:0000155">
    <property type="term" value="F:phosphorelay sensor kinase activity"/>
    <property type="evidence" value="ECO:0007669"/>
    <property type="project" value="InterPro"/>
</dbReference>
<evidence type="ECO:0000259" key="14">
    <source>
        <dbReference type="PROSITE" id="PS50885"/>
    </source>
</evidence>
<comment type="catalytic activity">
    <reaction evidence="1">
        <text>ATP + protein L-histidine = ADP + protein N-phospho-L-histidine.</text>
        <dbReference type="EC" id="2.7.13.3"/>
    </reaction>
</comment>
<evidence type="ECO:0000256" key="6">
    <source>
        <dbReference type="ARBA" id="ARBA00022679"/>
    </source>
</evidence>
<dbReference type="InterPro" id="IPR036890">
    <property type="entry name" value="HATPase_C_sf"/>
</dbReference>
<dbReference type="SUPFAM" id="SSF158472">
    <property type="entry name" value="HAMP domain-like"/>
    <property type="match status" value="1"/>
</dbReference>
<dbReference type="AlphaFoldDB" id="A0A2A6E180"/>
<comment type="subcellular location">
    <subcellularLocation>
        <location evidence="2">Cell membrane</location>
        <topology evidence="2">Multi-pass membrane protein</topology>
    </subcellularLocation>
</comment>
<evidence type="ECO:0000256" key="5">
    <source>
        <dbReference type="ARBA" id="ARBA00022553"/>
    </source>
</evidence>
<dbReference type="SUPFAM" id="SSF55874">
    <property type="entry name" value="ATPase domain of HSP90 chaperone/DNA topoisomerase II/histidine kinase"/>
    <property type="match status" value="1"/>
</dbReference>
<keyword evidence="11 12" id="KW-0472">Membrane</keyword>
<proteinExistence type="predicted"/>
<dbReference type="Pfam" id="PF02518">
    <property type="entry name" value="HATPase_c"/>
    <property type="match status" value="1"/>
</dbReference>
<evidence type="ECO:0000256" key="4">
    <source>
        <dbReference type="ARBA" id="ARBA00022475"/>
    </source>
</evidence>
<evidence type="ECO:0000313" key="15">
    <source>
        <dbReference type="EMBL" id="PDO10745.1"/>
    </source>
</evidence>
<evidence type="ECO:0000256" key="2">
    <source>
        <dbReference type="ARBA" id="ARBA00004651"/>
    </source>
</evidence>
<dbReference type="SMART" id="SM00387">
    <property type="entry name" value="HATPase_c"/>
    <property type="match status" value="1"/>
</dbReference>
<name>A0A2A6E180_9BACL</name>
<keyword evidence="5" id="KW-0597">Phosphoprotein</keyword>
<dbReference type="InterPro" id="IPR050640">
    <property type="entry name" value="Bact_2-comp_sensor_kinase"/>
</dbReference>
<evidence type="ECO:0000256" key="3">
    <source>
        <dbReference type="ARBA" id="ARBA00012438"/>
    </source>
</evidence>
<evidence type="ECO:0000256" key="11">
    <source>
        <dbReference type="ARBA" id="ARBA00023136"/>
    </source>
</evidence>
<dbReference type="InterPro" id="IPR004358">
    <property type="entry name" value="Sig_transdc_His_kin-like_C"/>
</dbReference>
<dbReference type="GO" id="GO:0005524">
    <property type="term" value="F:ATP binding"/>
    <property type="evidence" value="ECO:0007669"/>
    <property type="project" value="UniProtKB-KW"/>
</dbReference>
<gene>
    <name evidence="15" type="ORF">BLM47_05885</name>
</gene>
<organism evidence="15 16">
    <name type="scientific">Candidatus Reconcilbacillus cellulovorans</name>
    <dbReference type="NCBI Taxonomy" id="1906605"/>
    <lineage>
        <taxon>Bacteria</taxon>
        <taxon>Bacillati</taxon>
        <taxon>Bacillota</taxon>
        <taxon>Bacilli</taxon>
        <taxon>Bacillales</taxon>
        <taxon>Paenibacillaceae</taxon>
        <taxon>Candidatus Reconcilbacillus</taxon>
    </lineage>
</organism>
<feature type="transmembrane region" description="Helical" evidence="12">
    <location>
        <begin position="290"/>
        <end position="309"/>
    </location>
</feature>
<dbReference type="PROSITE" id="PS50885">
    <property type="entry name" value="HAMP"/>
    <property type="match status" value="1"/>
</dbReference>
<protein>
    <recommendedName>
        <fullName evidence="3">histidine kinase</fullName>
        <ecNumber evidence="3">2.7.13.3</ecNumber>
    </recommendedName>
</protein>
<dbReference type="InterPro" id="IPR010559">
    <property type="entry name" value="Sig_transdc_His_kin_internal"/>
</dbReference>
<comment type="caution">
    <text evidence="15">The sequence shown here is derived from an EMBL/GenBank/DDBJ whole genome shotgun (WGS) entry which is preliminary data.</text>
</comment>
<dbReference type="PANTHER" id="PTHR34220">
    <property type="entry name" value="SENSOR HISTIDINE KINASE YPDA"/>
    <property type="match status" value="1"/>
</dbReference>
<dbReference type="SMART" id="SM00304">
    <property type="entry name" value="HAMP"/>
    <property type="match status" value="1"/>
</dbReference>
<keyword evidence="12" id="KW-1133">Transmembrane helix</keyword>
<dbReference type="Gene3D" id="3.30.565.10">
    <property type="entry name" value="Histidine kinase-like ATPase, C-terminal domain"/>
    <property type="match status" value="1"/>
</dbReference>
<dbReference type="Pfam" id="PF06580">
    <property type="entry name" value="His_kinase"/>
    <property type="match status" value="1"/>
</dbReference>
<keyword evidence="4" id="KW-1003">Cell membrane</keyword>
<sequence length="589" mass="67147">MWRGWPRWRFVKIKHRLFALFAFFAAFLGLSAAAMLQYVYRVYDAHLYEESARSLNISLRTVDMELKQIERLSFNILSEPQVQELLEQLKSETNDYGRFRLHESLKNRLLGFADMNRYVLSVHFVDLVGQETVVGTAPAYTPTSRKEWLLRLASERQGAFVWVPPDEDEPALVLVRDVRSWSFQRLELERLGTLMIRVRLDKLLGDLSDPRDSRMLIADDDRVVYTPDDALASLAEGVPNGVERGYDIVSRSGDTYFRTYVRSPYTGWTYVHAIPYGNVFRAVVAMKRTAVAVLSVLLLIVCLLGLRFVRSVTRPIERLARRMRLVGMGNFEVDGWDDEPSTVDELGSLHRTFRSMVEKINELIRENYVRQLAIREAEYKALQAQINPHFLYNTLDSINWLAKMNRQPQISAMVESLGALLRNAVNPKTHLITVEEECRIAEHYALIQKIRFGDRLEIDFNVADDVRGCLVPKLVLQPLMENAVHYALDRMLETCRIRVSAVAAGDDVVLTVEDNGPGIDPEWLRAWKNGEIPAQRTGIGLKNIDERIKITFGEAYGVELDSEPGRGTRVSIRIPRKEAAGHVQGAAGG</sequence>
<dbReference type="InterPro" id="IPR003594">
    <property type="entry name" value="HATPase_dom"/>
</dbReference>
<reference evidence="15 16" key="1">
    <citation type="submission" date="2016-12" db="EMBL/GenBank/DDBJ databases">
        <title>Candidatus Reconcilibacillus cellulovorans genome.</title>
        <authorList>
            <person name="Kolinko S."/>
            <person name="Wu Y.-W."/>
            <person name="Tachea F."/>
            <person name="Denzel E."/>
            <person name="Hiras J."/>
            <person name="Baecker N."/>
            <person name="Chan L.J."/>
            <person name="Eichorst S.A."/>
            <person name="Frey D."/>
            <person name="Adams P.D."/>
            <person name="Pray T."/>
            <person name="Tanjore D."/>
            <person name="Petzold C.J."/>
            <person name="Gladden J.M."/>
            <person name="Simmons B.A."/>
            <person name="Singer S.W."/>
        </authorList>
    </citation>
    <scope>NUCLEOTIDE SEQUENCE [LARGE SCALE GENOMIC DNA]</scope>
    <source>
        <strain evidence="15">JTherm</strain>
    </source>
</reference>
<evidence type="ECO:0000313" key="16">
    <source>
        <dbReference type="Proteomes" id="UP000243688"/>
    </source>
</evidence>
<dbReference type="EMBL" id="MOXJ01000010">
    <property type="protein sequence ID" value="PDO10745.1"/>
    <property type="molecule type" value="Genomic_DNA"/>
</dbReference>
<feature type="domain" description="HAMP" evidence="14">
    <location>
        <begin position="310"/>
        <end position="365"/>
    </location>
</feature>
<dbReference type="InterPro" id="IPR003660">
    <property type="entry name" value="HAMP_dom"/>
</dbReference>
<dbReference type="InterPro" id="IPR005467">
    <property type="entry name" value="His_kinase_dom"/>
</dbReference>
<keyword evidence="9" id="KW-0067">ATP-binding</keyword>
<keyword evidence="7" id="KW-0547">Nucleotide-binding</keyword>
<dbReference type="GO" id="GO:0005886">
    <property type="term" value="C:plasma membrane"/>
    <property type="evidence" value="ECO:0007669"/>
    <property type="project" value="UniProtKB-SubCell"/>
</dbReference>
<keyword evidence="12" id="KW-0812">Transmembrane</keyword>
<dbReference type="Gene3D" id="6.10.340.10">
    <property type="match status" value="1"/>
</dbReference>
<dbReference type="EC" id="2.7.13.3" evidence="3"/>
<feature type="domain" description="Histidine kinase" evidence="13">
    <location>
        <begin position="475"/>
        <end position="578"/>
    </location>
</feature>
<evidence type="ECO:0000256" key="7">
    <source>
        <dbReference type="ARBA" id="ARBA00022741"/>
    </source>
</evidence>
<evidence type="ECO:0000256" key="12">
    <source>
        <dbReference type="SAM" id="Phobius"/>
    </source>
</evidence>
<keyword evidence="8" id="KW-0418">Kinase</keyword>
<dbReference type="PROSITE" id="PS50109">
    <property type="entry name" value="HIS_KIN"/>
    <property type="match status" value="1"/>
</dbReference>
<evidence type="ECO:0000259" key="13">
    <source>
        <dbReference type="PROSITE" id="PS50109"/>
    </source>
</evidence>
<keyword evidence="10" id="KW-0902">Two-component regulatory system</keyword>
<dbReference type="PANTHER" id="PTHR34220:SF7">
    <property type="entry name" value="SENSOR HISTIDINE KINASE YPDA"/>
    <property type="match status" value="1"/>
</dbReference>
<dbReference type="Pfam" id="PF00672">
    <property type="entry name" value="HAMP"/>
    <property type="match status" value="1"/>
</dbReference>
<evidence type="ECO:0000256" key="9">
    <source>
        <dbReference type="ARBA" id="ARBA00022840"/>
    </source>
</evidence>
<evidence type="ECO:0000256" key="1">
    <source>
        <dbReference type="ARBA" id="ARBA00000085"/>
    </source>
</evidence>
<dbReference type="CDD" id="cd06225">
    <property type="entry name" value="HAMP"/>
    <property type="match status" value="1"/>
</dbReference>
<accession>A0A2A6E180</accession>